<dbReference type="AlphaFoldDB" id="A0A915DFS2"/>
<dbReference type="WBParaSite" id="jg19413">
    <property type="protein sequence ID" value="jg19413"/>
    <property type="gene ID" value="jg19413"/>
</dbReference>
<accession>A0A915DFS2</accession>
<dbReference type="Proteomes" id="UP000887574">
    <property type="component" value="Unplaced"/>
</dbReference>
<sequence length="71" mass="8030">MATYKSLSVSSSFVFKTFHVQTLDDCWLPVPIARNIYFNDLRSTIFKILKTVCTLLEVGESMGLGVHEEAM</sequence>
<name>A0A915DFS2_9BILA</name>
<proteinExistence type="predicted"/>
<protein>
    <submittedName>
        <fullName evidence="2">Uncharacterized protein</fullName>
    </submittedName>
</protein>
<reference evidence="2" key="1">
    <citation type="submission" date="2022-11" db="UniProtKB">
        <authorList>
            <consortium name="WormBaseParasite"/>
        </authorList>
    </citation>
    <scope>IDENTIFICATION</scope>
</reference>
<keyword evidence="1" id="KW-1185">Reference proteome</keyword>
<organism evidence="1 2">
    <name type="scientific">Ditylenchus dipsaci</name>
    <dbReference type="NCBI Taxonomy" id="166011"/>
    <lineage>
        <taxon>Eukaryota</taxon>
        <taxon>Metazoa</taxon>
        <taxon>Ecdysozoa</taxon>
        <taxon>Nematoda</taxon>
        <taxon>Chromadorea</taxon>
        <taxon>Rhabditida</taxon>
        <taxon>Tylenchina</taxon>
        <taxon>Tylenchomorpha</taxon>
        <taxon>Sphaerularioidea</taxon>
        <taxon>Anguinidae</taxon>
        <taxon>Anguininae</taxon>
        <taxon>Ditylenchus</taxon>
    </lineage>
</organism>
<evidence type="ECO:0000313" key="1">
    <source>
        <dbReference type="Proteomes" id="UP000887574"/>
    </source>
</evidence>
<evidence type="ECO:0000313" key="2">
    <source>
        <dbReference type="WBParaSite" id="jg19413"/>
    </source>
</evidence>